<protein>
    <recommendedName>
        <fullName evidence="6">Reverse transcriptase zinc-binding domain-containing protein</fullName>
    </recommendedName>
</protein>
<evidence type="ECO:0008006" key="6">
    <source>
        <dbReference type="Google" id="ProtNLM"/>
    </source>
</evidence>
<dbReference type="InterPro" id="IPR026960">
    <property type="entry name" value="RVT-Znf"/>
</dbReference>
<dbReference type="Pfam" id="PF13456">
    <property type="entry name" value="RVT_3"/>
    <property type="match status" value="1"/>
</dbReference>
<dbReference type="Proteomes" id="UP000824890">
    <property type="component" value="Unassembled WGS sequence"/>
</dbReference>
<proteinExistence type="predicted"/>
<evidence type="ECO:0000259" key="2">
    <source>
        <dbReference type="Pfam" id="PF13456"/>
    </source>
</evidence>
<sequence length="1070" mass="122773">MSSISLGDQSPTLDFSLKNQEFRHAIRRSARGFKKDHRLCLVAMGLNPFHQNPAGIKVALPRTWQQLEGKVEGQVNDDGTVNFYFDMEHRLYGFGETTVHVSGMDRSPGPVRIDKLPNIYPRPGIVRNIGSKLGYVDEISIVEPTNNREAKVWLKILFDVDDVITLTRMVEIIKGQPPVELDFRYMGLQKFCTLCGSLRHEYEMCNEASQMQHRQYELMDISTNPYASVQQRSAALQEYITTREVGESSGTALQGQAEHTQTNAMEAQRSYQQGSGINPNQPTLLADPTASQQDHGVKRKTMEDTEGEASTSSKRLETEQSDHGLTVLLKPSHEDFTLELSRFEKLLDKDIKKSFKPEVMLLVETKNVDSVVNSLAKDLGYKNSFVVSASVVGEQPFFWDDRFLDNPKLYCTHMTVEGDNNTFWLSYIYGNPVGKLRREQWYDMMRSESAGFLHNKPRILIGDFNDIKGRKEKQGGVTRSVASFNLFNQMTSVLGIHDVKTIGGKFTWVGKRSRYSIMTRIDRALANCDWLDMFPAATVSLLPWIGSDHRPLLLDTMSSSWKKPRTFRYDTRWRLFPEVKQVIEQIWSQDCSNLTEGDICSIIKKCRNALSHWRSKNNTNSGKIISKLKSEIQKIYDSPCIDYAHLSSLKAQLQLQYRLEEEFWRMKSRVLWLQAGDRNTKFFHAKAKQRRNYNRISYIQDEKGKIITEAKDIFKHIESYFKINLPPKIMIFWWKILHDGLPVVENLRIRGCKINNICQLCGEEIETVDHMILQCRVAWEIWSMALNDLGNHLCRRSTVIDLLFYILNGPREDQKCMFALILGWRIWKMRNKLVFENKRDHIIRVIHAAVTDIRIWTEAKAENEMVLQRVSRPAPVTIQDALPHEVQLYCIVDASWKSPSEKIGIGWSLYSKEGTLRLQGSSAMDATGTPLVAEAVAMWEAVCQLHRLCYKNVTFVGDCLKLVQQLECSMEDKQHIEDYISEASSTIHDIKVVAMKNHYTFNHVPRIFINVVDSLAKNTRTNNQSYVISWPCYSATVNSNLLNEIERLTKKKRKTALAIGDGPNGAGMLQ</sequence>
<name>A0ABQ7Y6V9_BRANA</name>
<accession>A0ABQ7Y6V9</accession>
<feature type="region of interest" description="Disordered" evidence="1">
    <location>
        <begin position="247"/>
        <end position="323"/>
    </location>
</feature>
<dbReference type="InterPro" id="IPR012337">
    <property type="entry name" value="RNaseH-like_sf"/>
</dbReference>
<dbReference type="PANTHER" id="PTHR33710:SF79">
    <property type="entry name" value="OS06G0205337 PROTEIN"/>
    <property type="match status" value="1"/>
</dbReference>
<feature type="domain" description="Reverse transcriptase zinc-binding" evidence="3">
    <location>
        <begin position="710"/>
        <end position="782"/>
    </location>
</feature>
<reference evidence="4 5" key="1">
    <citation type="submission" date="2021-05" db="EMBL/GenBank/DDBJ databases">
        <title>Genome Assembly of Synthetic Allotetraploid Brassica napus Reveals Homoeologous Exchanges between Subgenomes.</title>
        <authorList>
            <person name="Davis J.T."/>
        </authorList>
    </citation>
    <scope>NUCLEOTIDE SEQUENCE [LARGE SCALE GENOMIC DNA]</scope>
    <source>
        <strain evidence="5">cv. Da-Ae</strain>
        <tissue evidence="4">Seedling</tissue>
    </source>
</reference>
<dbReference type="Gene3D" id="3.30.420.10">
    <property type="entry name" value="Ribonuclease H-like superfamily/Ribonuclease H"/>
    <property type="match status" value="1"/>
</dbReference>
<dbReference type="Gene3D" id="3.60.10.10">
    <property type="entry name" value="Endonuclease/exonuclease/phosphatase"/>
    <property type="match status" value="1"/>
</dbReference>
<dbReference type="InterPro" id="IPR036691">
    <property type="entry name" value="Endo/exonu/phosph_ase_sf"/>
</dbReference>
<dbReference type="PANTHER" id="PTHR33710">
    <property type="entry name" value="BNAC02G09200D PROTEIN"/>
    <property type="match status" value="1"/>
</dbReference>
<feature type="compositionally biased region" description="Polar residues" evidence="1">
    <location>
        <begin position="248"/>
        <end position="294"/>
    </location>
</feature>
<dbReference type="InterPro" id="IPR036397">
    <property type="entry name" value="RNaseH_sf"/>
</dbReference>
<evidence type="ECO:0000313" key="5">
    <source>
        <dbReference type="Proteomes" id="UP000824890"/>
    </source>
</evidence>
<organism evidence="4 5">
    <name type="scientific">Brassica napus</name>
    <name type="common">Rape</name>
    <dbReference type="NCBI Taxonomy" id="3708"/>
    <lineage>
        <taxon>Eukaryota</taxon>
        <taxon>Viridiplantae</taxon>
        <taxon>Streptophyta</taxon>
        <taxon>Embryophyta</taxon>
        <taxon>Tracheophyta</taxon>
        <taxon>Spermatophyta</taxon>
        <taxon>Magnoliopsida</taxon>
        <taxon>eudicotyledons</taxon>
        <taxon>Gunneridae</taxon>
        <taxon>Pentapetalae</taxon>
        <taxon>rosids</taxon>
        <taxon>malvids</taxon>
        <taxon>Brassicales</taxon>
        <taxon>Brassicaceae</taxon>
        <taxon>Brassiceae</taxon>
        <taxon>Brassica</taxon>
    </lineage>
</organism>
<dbReference type="SUPFAM" id="SSF56219">
    <property type="entry name" value="DNase I-like"/>
    <property type="match status" value="1"/>
</dbReference>
<keyword evidence="5" id="KW-1185">Reference proteome</keyword>
<comment type="caution">
    <text evidence="4">The sequence shown here is derived from an EMBL/GenBank/DDBJ whole genome shotgun (WGS) entry which is preliminary data.</text>
</comment>
<dbReference type="InterPro" id="IPR002156">
    <property type="entry name" value="RNaseH_domain"/>
</dbReference>
<feature type="domain" description="RNase H type-1" evidence="2">
    <location>
        <begin position="892"/>
        <end position="1018"/>
    </location>
</feature>
<gene>
    <name evidence="4" type="ORF">HID58_081122</name>
</gene>
<dbReference type="SUPFAM" id="SSF53098">
    <property type="entry name" value="Ribonuclease H-like"/>
    <property type="match status" value="1"/>
</dbReference>
<evidence type="ECO:0000259" key="3">
    <source>
        <dbReference type="Pfam" id="PF13966"/>
    </source>
</evidence>
<dbReference type="EMBL" id="JAGKQM010000018">
    <property type="protein sequence ID" value="KAH0863911.1"/>
    <property type="molecule type" value="Genomic_DNA"/>
</dbReference>
<evidence type="ECO:0000256" key="1">
    <source>
        <dbReference type="SAM" id="MobiDB-lite"/>
    </source>
</evidence>
<evidence type="ECO:0000313" key="4">
    <source>
        <dbReference type="EMBL" id="KAH0863911.1"/>
    </source>
</evidence>
<dbReference type="Pfam" id="PF13966">
    <property type="entry name" value="zf-RVT"/>
    <property type="match status" value="1"/>
</dbReference>